<keyword evidence="2" id="KW-1133">Transmembrane helix</keyword>
<sequence>MAQESFRKPTYSEFVSTARRSDPSVQSVTTAPRKAADDLNARMRQYLVTMAIRTGCFVLAFLTSGWVRWTSVALAVVLPYVAVVFANARSPRAAGRLARVTPQDPHRRQIDR</sequence>
<gene>
    <name evidence="3" type="ORF">GCM10011314_02730</name>
</gene>
<evidence type="ECO:0000313" key="4">
    <source>
        <dbReference type="Proteomes" id="UP000628079"/>
    </source>
</evidence>
<evidence type="ECO:0000313" key="3">
    <source>
        <dbReference type="EMBL" id="GGB66996.1"/>
    </source>
</evidence>
<protein>
    <recommendedName>
        <fullName evidence="5">DUF3099 domain-containing protein</fullName>
    </recommendedName>
</protein>
<name>A0A8H9FQR7_9MICO</name>
<dbReference type="Proteomes" id="UP000628079">
    <property type="component" value="Unassembled WGS sequence"/>
</dbReference>
<dbReference type="InterPro" id="IPR021449">
    <property type="entry name" value="DUF3099"/>
</dbReference>
<evidence type="ECO:0008006" key="5">
    <source>
        <dbReference type="Google" id="ProtNLM"/>
    </source>
</evidence>
<dbReference type="EMBL" id="BMEA01000001">
    <property type="protein sequence ID" value="GGB66996.1"/>
    <property type="molecule type" value="Genomic_DNA"/>
</dbReference>
<evidence type="ECO:0000256" key="2">
    <source>
        <dbReference type="SAM" id="Phobius"/>
    </source>
</evidence>
<comment type="caution">
    <text evidence="3">The sequence shown here is derived from an EMBL/GenBank/DDBJ whole genome shotgun (WGS) entry which is preliminary data.</text>
</comment>
<proteinExistence type="predicted"/>
<reference evidence="3" key="2">
    <citation type="submission" date="2020-09" db="EMBL/GenBank/DDBJ databases">
        <authorList>
            <person name="Sun Q."/>
            <person name="Zhou Y."/>
        </authorList>
    </citation>
    <scope>NUCLEOTIDE SEQUENCE</scope>
    <source>
        <strain evidence="3">CGMCC 1.10749</strain>
    </source>
</reference>
<feature type="transmembrane region" description="Helical" evidence="2">
    <location>
        <begin position="46"/>
        <end position="63"/>
    </location>
</feature>
<dbReference type="AlphaFoldDB" id="A0A8H9FQR7"/>
<keyword evidence="2" id="KW-0812">Transmembrane</keyword>
<evidence type="ECO:0000256" key="1">
    <source>
        <dbReference type="SAM" id="MobiDB-lite"/>
    </source>
</evidence>
<dbReference type="Pfam" id="PF11298">
    <property type="entry name" value="DUF3099"/>
    <property type="match status" value="1"/>
</dbReference>
<accession>A0A8H9FQR7</accession>
<organism evidence="3 4">
    <name type="scientific">Knoellia flava</name>
    <dbReference type="NCBI Taxonomy" id="913969"/>
    <lineage>
        <taxon>Bacteria</taxon>
        <taxon>Bacillati</taxon>
        <taxon>Actinomycetota</taxon>
        <taxon>Actinomycetes</taxon>
        <taxon>Micrococcales</taxon>
        <taxon>Intrasporangiaceae</taxon>
        <taxon>Knoellia</taxon>
    </lineage>
</organism>
<feature type="region of interest" description="Disordered" evidence="1">
    <location>
        <begin position="1"/>
        <end position="29"/>
    </location>
</feature>
<feature type="transmembrane region" description="Helical" evidence="2">
    <location>
        <begin position="69"/>
        <end position="88"/>
    </location>
</feature>
<reference evidence="3" key="1">
    <citation type="journal article" date="2014" name="Int. J. Syst. Evol. Microbiol.">
        <title>Complete genome sequence of Corynebacterium casei LMG S-19264T (=DSM 44701T), isolated from a smear-ripened cheese.</title>
        <authorList>
            <consortium name="US DOE Joint Genome Institute (JGI-PGF)"/>
            <person name="Walter F."/>
            <person name="Albersmeier A."/>
            <person name="Kalinowski J."/>
            <person name="Ruckert C."/>
        </authorList>
    </citation>
    <scope>NUCLEOTIDE SEQUENCE</scope>
    <source>
        <strain evidence="3">CGMCC 1.10749</strain>
    </source>
</reference>
<keyword evidence="2" id="KW-0472">Membrane</keyword>